<dbReference type="PROSITE" id="PS00893">
    <property type="entry name" value="NUDIX_BOX"/>
    <property type="match status" value="1"/>
</dbReference>
<dbReference type="AlphaFoldDB" id="A0A6A7FXD0"/>
<dbReference type="InterPro" id="IPR007722">
    <property type="entry name" value="DCP2_BoxA"/>
</dbReference>
<evidence type="ECO:0000256" key="9">
    <source>
        <dbReference type="ARBA" id="ARBA00047661"/>
    </source>
</evidence>
<dbReference type="PROSITE" id="PS51462">
    <property type="entry name" value="NUDIX"/>
    <property type="match status" value="1"/>
</dbReference>
<evidence type="ECO:0000313" key="12">
    <source>
        <dbReference type="EMBL" id="LAC23211.1"/>
    </source>
</evidence>
<evidence type="ECO:0000256" key="2">
    <source>
        <dbReference type="ARBA" id="ARBA00004496"/>
    </source>
</evidence>
<dbReference type="GO" id="GO:0005737">
    <property type="term" value="C:cytoplasm"/>
    <property type="evidence" value="ECO:0007669"/>
    <property type="project" value="UniProtKB-SubCell"/>
</dbReference>
<name>A0A6A7FXD0_9CRUS</name>
<keyword evidence="6 12" id="KW-0378">Hydrolase</keyword>
<organism evidence="12">
    <name type="scientific">Hirondellea gigas</name>
    <dbReference type="NCBI Taxonomy" id="1518452"/>
    <lineage>
        <taxon>Eukaryota</taxon>
        <taxon>Metazoa</taxon>
        <taxon>Ecdysozoa</taxon>
        <taxon>Arthropoda</taxon>
        <taxon>Crustacea</taxon>
        <taxon>Multicrustacea</taxon>
        <taxon>Malacostraca</taxon>
        <taxon>Eumalacostraca</taxon>
        <taxon>Peracarida</taxon>
        <taxon>Amphipoda</taxon>
        <taxon>Amphilochidea</taxon>
        <taxon>Lysianassida</taxon>
        <taxon>Lysianassidira</taxon>
        <taxon>Lysianassoidea</taxon>
        <taxon>Lysianassidae</taxon>
        <taxon>Hirondellea</taxon>
    </lineage>
</organism>
<dbReference type="SMART" id="SM01125">
    <property type="entry name" value="DCP2"/>
    <property type="match status" value="1"/>
</dbReference>
<evidence type="ECO:0000256" key="5">
    <source>
        <dbReference type="ARBA" id="ARBA00022723"/>
    </source>
</evidence>
<dbReference type="GO" id="GO:0140933">
    <property type="term" value="F:5'-(N(7)-methylguanosine 5'-triphospho)-[mRNA] hydrolase activity"/>
    <property type="evidence" value="ECO:0007669"/>
    <property type="project" value="UniProtKB-EC"/>
</dbReference>
<dbReference type="Pfam" id="PF00293">
    <property type="entry name" value="NUDIX"/>
    <property type="match status" value="1"/>
</dbReference>
<keyword evidence="4" id="KW-0963">Cytoplasm</keyword>
<evidence type="ECO:0000259" key="11">
    <source>
        <dbReference type="PROSITE" id="PS51462"/>
    </source>
</evidence>
<comment type="cofactor">
    <cofactor evidence="1">
        <name>Mn(2+)</name>
        <dbReference type="ChEBI" id="CHEBI:29035"/>
    </cofactor>
</comment>
<dbReference type="EMBL" id="IACT01003996">
    <property type="protein sequence ID" value="LAC23211.1"/>
    <property type="molecule type" value="mRNA"/>
</dbReference>
<dbReference type="Gene3D" id="3.90.79.10">
    <property type="entry name" value="Nucleoside Triphosphate Pyrophosphohydrolase"/>
    <property type="match status" value="1"/>
</dbReference>
<reference evidence="12" key="1">
    <citation type="submission" date="2017-11" db="EMBL/GenBank/DDBJ databases">
        <title>The sensing device of the deep-sea amphipod.</title>
        <authorList>
            <person name="Kobayashi H."/>
            <person name="Nagahama T."/>
            <person name="Arai W."/>
            <person name="Sasagawa Y."/>
            <person name="Umeda M."/>
            <person name="Hayashi T."/>
            <person name="Nikaido I."/>
            <person name="Watanabe H."/>
            <person name="Oguri K."/>
            <person name="Kitazato H."/>
            <person name="Fujioka K."/>
            <person name="Kido Y."/>
            <person name="Takami H."/>
        </authorList>
    </citation>
    <scope>NUCLEOTIDE SEQUENCE</scope>
    <source>
        <tissue evidence="12">Whole body</tissue>
    </source>
</reference>
<keyword evidence="5" id="KW-0479">Metal-binding</keyword>
<evidence type="ECO:0000256" key="4">
    <source>
        <dbReference type="ARBA" id="ARBA00022490"/>
    </source>
</evidence>
<dbReference type="CDD" id="cd03672">
    <property type="entry name" value="NUDIX_Dcp2p_Nudt20"/>
    <property type="match status" value="1"/>
</dbReference>
<dbReference type="InterPro" id="IPR015797">
    <property type="entry name" value="NUDIX_hydrolase-like_dom_sf"/>
</dbReference>
<accession>A0A6A7FXD0</accession>
<evidence type="ECO:0000256" key="8">
    <source>
        <dbReference type="ARBA" id="ARBA00023211"/>
    </source>
</evidence>
<dbReference type="GO" id="GO:0000290">
    <property type="term" value="P:deadenylation-dependent decapping of nuclear-transcribed mRNA"/>
    <property type="evidence" value="ECO:0007669"/>
    <property type="project" value="InterPro"/>
</dbReference>
<dbReference type="SUPFAM" id="SSF140586">
    <property type="entry name" value="Dcp2 domain-like"/>
    <property type="match status" value="1"/>
</dbReference>
<keyword evidence="7" id="KW-0694">RNA-binding</keyword>
<evidence type="ECO:0000256" key="1">
    <source>
        <dbReference type="ARBA" id="ARBA00001936"/>
    </source>
</evidence>
<sequence length="326" mass="38958">MMYNRNMDANFKIPVDVINDCVTRFLIDQEPEKLRDNIHLCTYLEQAYWFYIDCHVDEDPEKLFNVPFQIFIKQLMEVTKLPAPGNRSVIEMCNEFSEYKHRVNTYGGALVNPELNKVLLVQSYFGKSWSFPKGKIEQSETSVECAIREVKEEIDYDMTPYINPESVMEQRIWEQMTSLYIIYGVPENTVFKTNTRKEIGVIKWFNIDELPTSRRDKNRSIIIDAQYQANRFYVSIPFILELRKEIRVMKELCLTLFGRPTYRQDEDKYKFLKLYYYKVYEQRLAQDRVSRSEERTRREDREKTLHQASLIQAQTARMQAVEAARE</sequence>
<dbReference type="GO" id="GO:0003723">
    <property type="term" value="F:RNA binding"/>
    <property type="evidence" value="ECO:0007669"/>
    <property type="project" value="UniProtKB-KW"/>
</dbReference>
<dbReference type="GO" id="GO:0030145">
    <property type="term" value="F:manganese ion binding"/>
    <property type="evidence" value="ECO:0007669"/>
    <property type="project" value="InterPro"/>
</dbReference>
<comment type="subcellular location">
    <subcellularLocation>
        <location evidence="2">Cytoplasm</location>
    </subcellularLocation>
</comment>
<dbReference type="Pfam" id="PF05026">
    <property type="entry name" value="DCP2"/>
    <property type="match status" value="1"/>
</dbReference>
<dbReference type="PANTHER" id="PTHR23114">
    <property type="entry name" value="M7GPPPN-MRNA HYDROLASE"/>
    <property type="match status" value="1"/>
</dbReference>
<dbReference type="Gene3D" id="1.10.10.1050">
    <property type="entry name" value="Dcp2, box A domain"/>
    <property type="match status" value="1"/>
</dbReference>
<dbReference type="InterPro" id="IPR036189">
    <property type="entry name" value="DCP2_BoxA_sf"/>
</dbReference>
<evidence type="ECO:0000256" key="7">
    <source>
        <dbReference type="ARBA" id="ARBA00022884"/>
    </source>
</evidence>
<proteinExistence type="evidence at transcript level"/>
<feature type="domain" description="Nudix hydrolase" evidence="11">
    <location>
        <begin position="101"/>
        <end position="228"/>
    </location>
</feature>
<dbReference type="SUPFAM" id="SSF55811">
    <property type="entry name" value="Nudix"/>
    <property type="match status" value="1"/>
</dbReference>
<dbReference type="InterPro" id="IPR044099">
    <property type="entry name" value="Dcp2_NUDIX"/>
</dbReference>
<comment type="similarity">
    <text evidence="3">Belongs to the Nudix hydrolase family. DCP2 subfamily.</text>
</comment>
<dbReference type="FunFam" id="3.90.79.10:FF:000003">
    <property type="entry name" value="M7GpppN-mRNA hydrolase isoform 2"/>
    <property type="match status" value="1"/>
</dbReference>
<protein>
    <recommendedName>
        <fullName evidence="10">mRNA-decapping enzyme 2</fullName>
    </recommendedName>
</protein>
<dbReference type="PANTHER" id="PTHR23114:SF17">
    <property type="entry name" value="M7GPPPN-MRNA HYDROLASE"/>
    <property type="match status" value="1"/>
</dbReference>
<evidence type="ECO:0000256" key="6">
    <source>
        <dbReference type="ARBA" id="ARBA00022801"/>
    </source>
</evidence>
<comment type="catalytic activity">
    <reaction evidence="9">
        <text>a 5'-end (N(7)-methyl 5'-triphosphoguanosine)-ribonucleoside in mRNA + H2O = N(7)-methyl-GDP + a 5'-end phospho-ribonucleoside in mRNA + 2 H(+)</text>
        <dbReference type="Rhea" id="RHEA:67484"/>
        <dbReference type="Rhea" id="RHEA-COMP:15692"/>
        <dbReference type="Rhea" id="RHEA-COMP:17167"/>
        <dbReference type="ChEBI" id="CHEBI:15377"/>
        <dbReference type="ChEBI" id="CHEBI:15378"/>
        <dbReference type="ChEBI" id="CHEBI:63714"/>
        <dbReference type="ChEBI" id="CHEBI:138282"/>
        <dbReference type="ChEBI" id="CHEBI:156461"/>
        <dbReference type="EC" id="3.6.1.62"/>
    </reaction>
    <physiologicalReaction direction="left-to-right" evidence="9">
        <dbReference type="Rhea" id="RHEA:67485"/>
    </physiologicalReaction>
</comment>
<keyword evidence="8" id="KW-0464">Manganese</keyword>
<evidence type="ECO:0000256" key="3">
    <source>
        <dbReference type="ARBA" id="ARBA00005279"/>
    </source>
</evidence>
<dbReference type="InterPro" id="IPR020084">
    <property type="entry name" value="NUDIX_hydrolase_CS"/>
</dbReference>
<evidence type="ECO:0000256" key="10">
    <source>
        <dbReference type="ARBA" id="ARBA00078183"/>
    </source>
</evidence>
<dbReference type="InterPro" id="IPR000086">
    <property type="entry name" value="NUDIX_hydrolase_dom"/>
</dbReference>
<dbReference type="GO" id="GO:0000184">
    <property type="term" value="P:nuclear-transcribed mRNA catabolic process, nonsense-mediated decay"/>
    <property type="evidence" value="ECO:0007669"/>
    <property type="project" value="InterPro"/>
</dbReference>